<dbReference type="Proteomes" id="UP000008177">
    <property type="component" value="Unplaced contigs"/>
</dbReference>
<name>G2XQJ2_BOTF4</name>
<protein>
    <submittedName>
        <fullName evidence="1">Uncharacterized protein</fullName>
    </submittedName>
</protein>
<reference evidence="2" key="1">
    <citation type="journal article" date="2011" name="PLoS Genet.">
        <title>Genomic analysis of the necrotrophic fungal pathogens Sclerotinia sclerotiorum and Botrytis cinerea.</title>
        <authorList>
            <person name="Amselem J."/>
            <person name="Cuomo C.A."/>
            <person name="van Kan J.A."/>
            <person name="Viaud M."/>
            <person name="Benito E.P."/>
            <person name="Couloux A."/>
            <person name="Coutinho P.M."/>
            <person name="de Vries R.P."/>
            <person name="Dyer P.S."/>
            <person name="Fillinger S."/>
            <person name="Fournier E."/>
            <person name="Gout L."/>
            <person name="Hahn M."/>
            <person name="Kohn L."/>
            <person name="Lapalu N."/>
            <person name="Plummer K.M."/>
            <person name="Pradier J.M."/>
            <person name="Quevillon E."/>
            <person name="Sharon A."/>
            <person name="Simon A."/>
            <person name="ten Have A."/>
            <person name="Tudzynski B."/>
            <person name="Tudzynski P."/>
            <person name="Wincker P."/>
            <person name="Andrew M."/>
            <person name="Anthouard V."/>
            <person name="Beever R.E."/>
            <person name="Beffa R."/>
            <person name="Benoit I."/>
            <person name="Bouzid O."/>
            <person name="Brault B."/>
            <person name="Chen Z."/>
            <person name="Choquer M."/>
            <person name="Collemare J."/>
            <person name="Cotton P."/>
            <person name="Danchin E.G."/>
            <person name="Da Silva C."/>
            <person name="Gautier A."/>
            <person name="Giraud C."/>
            <person name="Giraud T."/>
            <person name="Gonzalez C."/>
            <person name="Grossetete S."/>
            <person name="Guldener U."/>
            <person name="Henrissat B."/>
            <person name="Howlett B.J."/>
            <person name="Kodira C."/>
            <person name="Kretschmer M."/>
            <person name="Lappartient A."/>
            <person name="Leroch M."/>
            <person name="Levis C."/>
            <person name="Mauceli E."/>
            <person name="Neuveglise C."/>
            <person name="Oeser B."/>
            <person name="Pearson M."/>
            <person name="Poulain J."/>
            <person name="Poussereau N."/>
            <person name="Quesneville H."/>
            <person name="Rascle C."/>
            <person name="Schumacher J."/>
            <person name="Segurens B."/>
            <person name="Sexton A."/>
            <person name="Silva E."/>
            <person name="Sirven C."/>
            <person name="Soanes D.M."/>
            <person name="Talbot N.J."/>
            <person name="Templeton M."/>
            <person name="Yandava C."/>
            <person name="Yarden O."/>
            <person name="Zeng Q."/>
            <person name="Rollins J.A."/>
            <person name="Lebrun M.H."/>
            <person name="Dickman M."/>
        </authorList>
    </citation>
    <scope>NUCLEOTIDE SEQUENCE [LARGE SCALE GENOMIC DNA]</scope>
    <source>
        <strain evidence="2">T4</strain>
    </source>
</reference>
<gene>
    <name evidence="1" type="ORF">BofuT4_uP069370.1</name>
</gene>
<dbReference type="EMBL" id="FQ790252">
    <property type="protein sequence ID" value="CCD43097.1"/>
    <property type="molecule type" value="Genomic_DNA"/>
</dbReference>
<dbReference type="AlphaFoldDB" id="G2XQJ2"/>
<proteinExistence type="predicted"/>
<dbReference type="HOGENOM" id="CLU_3207508_0_0_1"/>
<accession>G2XQJ2</accession>
<evidence type="ECO:0000313" key="2">
    <source>
        <dbReference type="Proteomes" id="UP000008177"/>
    </source>
</evidence>
<evidence type="ECO:0000313" key="1">
    <source>
        <dbReference type="EMBL" id="CCD43097.1"/>
    </source>
</evidence>
<dbReference type="InParanoid" id="G2XQJ2"/>
<sequence length="45" mass="5098">MTENIRDFIIRVTGYITALVRKSEQIDRLTGIDVCGILFKGLGDR</sequence>
<organism evidence="1 2">
    <name type="scientific">Botryotinia fuckeliana (strain T4)</name>
    <name type="common">Noble rot fungus</name>
    <name type="synonym">Botrytis cinerea</name>
    <dbReference type="NCBI Taxonomy" id="999810"/>
    <lineage>
        <taxon>Eukaryota</taxon>
        <taxon>Fungi</taxon>
        <taxon>Dikarya</taxon>
        <taxon>Ascomycota</taxon>
        <taxon>Pezizomycotina</taxon>
        <taxon>Leotiomycetes</taxon>
        <taxon>Helotiales</taxon>
        <taxon>Sclerotiniaceae</taxon>
        <taxon>Botrytis</taxon>
    </lineage>
</organism>